<accession>A0A218Y108</accession>
<evidence type="ECO:0000256" key="4">
    <source>
        <dbReference type="ARBA" id="ARBA00022664"/>
    </source>
</evidence>
<dbReference type="GO" id="GO:1990904">
    <property type="term" value="C:ribonucleoprotein complex"/>
    <property type="evidence" value="ECO:0007669"/>
    <property type="project" value="UniProtKB-KW"/>
</dbReference>
<dbReference type="GO" id="GO:0006397">
    <property type="term" value="P:mRNA processing"/>
    <property type="evidence" value="ECO:0007669"/>
    <property type="project" value="UniProtKB-KW"/>
</dbReference>
<dbReference type="PANTHER" id="PTHR48025">
    <property type="entry name" value="OS02G0815200 PROTEIN"/>
    <property type="match status" value="1"/>
</dbReference>
<evidence type="ECO:0000256" key="2">
    <source>
        <dbReference type="ARBA" id="ARBA00022528"/>
    </source>
</evidence>
<keyword evidence="6 8" id="KW-0694">RNA-binding</keyword>
<dbReference type="SUPFAM" id="SSF54928">
    <property type="entry name" value="RNA-binding domain, RBD"/>
    <property type="match status" value="2"/>
</dbReference>
<name>A0A218Y108_PUNGR</name>
<dbReference type="GO" id="GO:0009535">
    <property type="term" value="C:chloroplast thylakoid membrane"/>
    <property type="evidence" value="ECO:0007669"/>
    <property type="project" value="TreeGrafter"/>
</dbReference>
<evidence type="ECO:0000256" key="1">
    <source>
        <dbReference type="ARBA" id="ARBA00004229"/>
    </source>
</evidence>
<keyword evidence="3" id="KW-0934">Plastid</keyword>
<protein>
    <recommendedName>
        <fullName evidence="9">RRM domain-containing protein</fullName>
    </recommendedName>
</protein>
<feature type="domain" description="RRM" evidence="9">
    <location>
        <begin position="217"/>
        <end position="295"/>
    </location>
</feature>
<proteinExistence type="predicted"/>
<dbReference type="GO" id="GO:0003729">
    <property type="term" value="F:mRNA binding"/>
    <property type="evidence" value="ECO:0007669"/>
    <property type="project" value="UniProtKB-ARBA"/>
</dbReference>
<dbReference type="InterPro" id="IPR000504">
    <property type="entry name" value="RRM_dom"/>
</dbReference>
<keyword evidence="5" id="KW-0677">Repeat</keyword>
<comment type="caution">
    <text evidence="10">The sequence shown here is derived from an EMBL/GenBank/DDBJ whole genome shotgun (WGS) entry which is preliminary data.</text>
</comment>
<dbReference type="PANTHER" id="PTHR48025:SF3">
    <property type="entry name" value="31 KDA RIBONUCLEOPROTEIN, CHLOROPLASTIC-RELATED"/>
    <property type="match status" value="1"/>
</dbReference>
<dbReference type="GO" id="GO:0008266">
    <property type="term" value="F:poly(U) RNA binding"/>
    <property type="evidence" value="ECO:0007669"/>
    <property type="project" value="UniProtKB-ARBA"/>
</dbReference>
<dbReference type="InterPro" id="IPR050502">
    <property type="entry name" value="Euk_RNA-bind_prot"/>
</dbReference>
<evidence type="ECO:0000256" key="3">
    <source>
        <dbReference type="ARBA" id="ARBA00022640"/>
    </source>
</evidence>
<dbReference type="Proteomes" id="UP000197138">
    <property type="component" value="Unassembled WGS sequence"/>
</dbReference>
<dbReference type="EMBL" id="MTKT01000548">
    <property type="protein sequence ID" value="OWM90546.1"/>
    <property type="molecule type" value="Genomic_DNA"/>
</dbReference>
<dbReference type="InterPro" id="IPR035979">
    <property type="entry name" value="RBD_domain_sf"/>
</dbReference>
<dbReference type="SMART" id="SM00360">
    <property type="entry name" value="RRM"/>
    <property type="match status" value="2"/>
</dbReference>
<evidence type="ECO:0000256" key="5">
    <source>
        <dbReference type="ARBA" id="ARBA00022737"/>
    </source>
</evidence>
<dbReference type="GO" id="GO:0045087">
    <property type="term" value="P:innate immune response"/>
    <property type="evidence" value="ECO:0007669"/>
    <property type="project" value="UniProtKB-ARBA"/>
</dbReference>
<reference evidence="11" key="1">
    <citation type="journal article" date="2017" name="Plant J.">
        <title>The pomegranate (Punica granatum L.) genome and the genomics of punicalagin biosynthesis.</title>
        <authorList>
            <person name="Qin G."/>
            <person name="Xu C."/>
            <person name="Ming R."/>
            <person name="Tang H."/>
            <person name="Guyot R."/>
            <person name="Kramer E.M."/>
            <person name="Hu Y."/>
            <person name="Yi X."/>
            <person name="Qi Y."/>
            <person name="Xu X."/>
            <person name="Gao Z."/>
            <person name="Pan H."/>
            <person name="Jian J."/>
            <person name="Tian Y."/>
            <person name="Yue Z."/>
            <person name="Xu Y."/>
        </authorList>
    </citation>
    <scope>NUCLEOTIDE SEQUENCE [LARGE SCALE GENOMIC DNA]</scope>
    <source>
        <strain evidence="11">cv. Dabenzi</strain>
    </source>
</reference>
<keyword evidence="4" id="KW-0507">mRNA processing</keyword>
<dbReference type="AlphaFoldDB" id="A0A218Y108"/>
<evidence type="ECO:0000313" key="11">
    <source>
        <dbReference type="Proteomes" id="UP000197138"/>
    </source>
</evidence>
<comment type="subcellular location">
    <subcellularLocation>
        <location evidence="1">Plastid</location>
        <location evidence="1">Chloroplast</location>
    </subcellularLocation>
</comment>
<dbReference type="GO" id="GO:1901259">
    <property type="term" value="P:chloroplast rRNA processing"/>
    <property type="evidence" value="ECO:0007669"/>
    <property type="project" value="TreeGrafter"/>
</dbReference>
<dbReference type="Pfam" id="PF00076">
    <property type="entry name" value="RRM_1"/>
    <property type="match status" value="2"/>
</dbReference>
<dbReference type="CDD" id="cd21608">
    <property type="entry name" value="RRM2_NsCP33_like"/>
    <property type="match status" value="1"/>
</dbReference>
<evidence type="ECO:0000313" key="10">
    <source>
        <dbReference type="EMBL" id="OWM90546.1"/>
    </source>
</evidence>
<dbReference type="FunFam" id="3.30.70.330:FF:000268">
    <property type="entry name" value="31 kDa ribonucleoprotein, chloroplastic"/>
    <property type="match status" value="1"/>
</dbReference>
<dbReference type="PROSITE" id="PS50102">
    <property type="entry name" value="RRM"/>
    <property type="match status" value="2"/>
</dbReference>
<dbReference type="InterPro" id="IPR012677">
    <property type="entry name" value="Nucleotide-bd_a/b_plait_sf"/>
</dbReference>
<dbReference type="Gene3D" id="3.30.70.330">
    <property type="match status" value="2"/>
</dbReference>
<evidence type="ECO:0000259" key="9">
    <source>
        <dbReference type="PROSITE" id="PS50102"/>
    </source>
</evidence>
<organism evidence="10 11">
    <name type="scientific">Punica granatum</name>
    <name type="common">Pomegranate</name>
    <dbReference type="NCBI Taxonomy" id="22663"/>
    <lineage>
        <taxon>Eukaryota</taxon>
        <taxon>Viridiplantae</taxon>
        <taxon>Streptophyta</taxon>
        <taxon>Embryophyta</taxon>
        <taxon>Tracheophyta</taxon>
        <taxon>Spermatophyta</taxon>
        <taxon>Magnoliopsida</taxon>
        <taxon>eudicotyledons</taxon>
        <taxon>Gunneridae</taxon>
        <taxon>Pentapetalae</taxon>
        <taxon>rosids</taxon>
        <taxon>malvids</taxon>
        <taxon>Myrtales</taxon>
        <taxon>Lythraceae</taxon>
        <taxon>Punica</taxon>
    </lineage>
</organism>
<evidence type="ECO:0000256" key="7">
    <source>
        <dbReference type="ARBA" id="ARBA00023274"/>
    </source>
</evidence>
<sequence length="302" mass="33442">MASVKPLSVTTSLWKSLPSLFFSIGKTPSLKLPCAPNQPIRLLLSCSHSILGLRYAAETSEWALQVQEEEAENEVRVRASDRELGDIEEATLEFEDEGDGTDGGVFEEREEELYVETSDTEKCKIFVGNLPFDVESEKLAMLFEKAGTVELAEVIYNRDNYQSRGFGFVTMNSVEEAEGAMGMFHQYDLKGRVLTVNKASPEGSRPEGVARVFDHVPEIYVGNLPWEVDSARLQQVFSAHGKVVNARVVSDRETGRSRGFGFVTMTSEAEANNAIAALDGQSLDGRAIRVNIAEERPKNSFF</sequence>
<feature type="domain" description="RRM" evidence="9">
    <location>
        <begin position="123"/>
        <end position="201"/>
    </location>
</feature>
<evidence type="ECO:0000256" key="8">
    <source>
        <dbReference type="PROSITE-ProRule" id="PRU00176"/>
    </source>
</evidence>
<keyword evidence="7" id="KW-0687">Ribonucleoprotein</keyword>
<dbReference type="InterPro" id="IPR048289">
    <property type="entry name" value="RRM2_NsCP33-like"/>
</dbReference>
<evidence type="ECO:0000256" key="6">
    <source>
        <dbReference type="ARBA" id="ARBA00022884"/>
    </source>
</evidence>
<gene>
    <name evidence="10" type="ORF">CDL15_Pgr014849</name>
</gene>
<keyword evidence="2" id="KW-0150">Chloroplast</keyword>
<dbReference type="GO" id="GO:0009451">
    <property type="term" value="P:RNA modification"/>
    <property type="evidence" value="ECO:0007669"/>
    <property type="project" value="UniProtKB-ARBA"/>
</dbReference>